<dbReference type="RefSeq" id="WP_338603442.1">
    <property type="nucleotide sequence ID" value="NZ_CP146016.1"/>
</dbReference>
<evidence type="ECO:0000313" key="5">
    <source>
        <dbReference type="Proteomes" id="UP001432202"/>
    </source>
</evidence>
<dbReference type="NCBIfam" id="NF008914">
    <property type="entry name" value="PRK12277.1"/>
    <property type="match status" value="1"/>
</dbReference>
<dbReference type="Pfam" id="PF01294">
    <property type="entry name" value="Ribosomal_L13e"/>
    <property type="match status" value="1"/>
</dbReference>
<evidence type="ECO:0000313" key="4">
    <source>
        <dbReference type="EMBL" id="WWQ61311.1"/>
    </source>
</evidence>
<proteinExistence type="inferred from homology"/>
<accession>A0AAX4L4H1</accession>
<organism evidence="4 5">
    <name type="scientific">Sulfolobus tengchongensis</name>
    <dbReference type="NCBI Taxonomy" id="207809"/>
    <lineage>
        <taxon>Archaea</taxon>
        <taxon>Thermoproteota</taxon>
        <taxon>Thermoprotei</taxon>
        <taxon>Sulfolobales</taxon>
        <taxon>Sulfolobaceae</taxon>
        <taxon>Sulfolobus</taxon>
    </lineage>
</organism>
<dbReference type="HAMAP" id="MF_00499">
    <property type="entry name" value="Ribosomal_eL13"/>
    <property type="match status" value="1"/>
</dbReference>
<sequence>MENPRAIIKRPNYRFEYRHERKDKRVGRGFSIGELEKVGLDVNKARKLGIYVDIRRKSTHEENVELLKKFLDNISSQSQKS</sequence>
<evidence type="ECO:0000256" key="1">
    <source>
        <dbReference type="ARBA" id="ARBA00022980"/>
    </source>
</evidence>
<dbReference type="GO" id="GO:0005840">
    <property type="term" value="C:ribosome"/>
    <property type="evidence" value="ECO:0007669"/>
    <property type="project" value="UniProtKB-KW"/>
</dbReference>
<name>A0AAX4L4H1_9CREN</name>
<dbReference type="GO" id="GO:0003735">
    <property type="term" value="F:structural constituent of ribosome"/>
    <property type="evidence" value="ECO:0007669"/>
    <property type="project" value="InterPro"/>
</dbReference>
<dbReference type="Proteomes" id="UP001432202">
    <property type="component" value="Chromosome"/>
</dbReference>
<dbReference type="GeneID" id="89335968"/>
<dbReference type="GO" id="GO:0006412">
    <property type="term" value="P:translation"/>
    <property type="evidence" value="ECO:0007669"/>
    <property type="project" value="UniProtKB-UniRule"/>
</dbReference>
<dbReference type="AlphaFoldDB" id="A0AAX4L4H1"/>
<reference evidence="4 5" key="1">
    <citation type="submission" date="2024-02" db="EMBL/GenBank/DDBJ databases">
        <title>STSV induces naive adaptation in Sulfolobus.</title>
        <authorList>
            <person name="Xiang X."/>
            <person name="Song M."/>
        </authorList>
    </citation>
    <scope>NUCLEOTIDE SEQUENCE [LARGE SCALE GENOMIC DNA]</scope>
    <source>
        <strain evidence="4 5">RT2</strain>
    </source>
</reference>
<comment type="similarity">
    <text evidence="3">Belongs to the eukaryotic ribosomal protein eL13 family.</text>
</comment>
<dbReference type="EMBL" id="CP146016">
    <property type="protein sequence ID" value="WWQ61311.1"/>
    <property type="molecule type" value="Genomic_DNA"/>
</dbReference>
<keyword evidence="1 3" id="KW-0689">Ribosomal protein</keyword>
<keyword evidence="2 3" id="KW-0687">Ribonucleoprotein</keyword>
<protein>
    <recommendedName>
        <fullName evidence="3">Large ribosomal subunit protein eL13</fullName>
    </recommendedName>
</protein>
<dbReference type="InterPro" id="IPR001380">
    <property type="entry name" value="Ribosomal_eL13"/>
</dbReference>
<keyword evidence="5" id="KW-1185">Reference proteome</keyword>
<dbReference type="GO" id="GO:1990904">
    <property type="term" value="C:ribonucleoprotein complex"/>
    <property type="evidence" value="ECO:0007669"/>
    <property type="project" value="UniProtKB-KW"/>
</dbReference>
<evidence type="ECO:0000256" key="3">
    <source>
        <dbReference type="HAMAP-Rule" id="MF_00499"/>
    </source>
</evidence>
<evidence type="ECO:0000256" key="2">
    <source>
        <dbReference type="ARBA" id="ARBA00023274"/>
    </source>
</evidence>
<gene>
    <name evidence="3" type="primary">rpl13e</name>
    <name evidence="4" type="ORF">V6M85_04330</name>
</gene>